<name>A0A6C0VKA8_METMZ</name>
<feature type="transmembrane region" description="Helical" evidence="1">
    <location>
        <begin position="73"/>
        <end position="94"/>
    </location>
</feature>
<dbReference type="GeneID" id="44088137"/>
<dbReference type="EMBL" id="CP042908">
    <property type="protein sequence ID" value="QIB91877.1"/>
    <property type="molecule type" value="Genomic_DNA"/>
</dbReference>
<reference evidence="2 3" key="1">
    <citation type="journal article" date="2020" name="Environ. Microbiol. Rep.">
        <title>Redox cycling of Fe(II) and Fe(III) in magnetite accelerates aceticlastic methanogenesis by Methanosarcina mazei.</title>
        <authorList>
            <person name="Wang H."/>
            <person name="Byrne J.M."/>
            <person name="Liu P."/>
            <person name="Liu J."/>
            <person name="Dong X."/>
            <person name="Lu Y."/>
        </authorList>
    </citation>
    <scope>NUCLEOTIDE SEQUENCE [LARGE SCALE GENOMIC DNA]</scope>
    <source>
        <strain evidence="3">zm-15</strain>
    </source>
</reference>
<keyword evidence="1" id="KW-0472">Membrane</keyword>
<keyword evidence="1" id="KW-1133">Transmembrane helix</keyword>
<proteinExistence type="predicted"/>
<gene>
    <name evidence="2" type="ORF">FQU78_13290</name>
</gene>
<sequence>MANNTADDSENLDDEVQQKIITPLENELKSYNAGLINKNKKLTSLEESIQLKLGRCQESLKENIGTCTKYGKFLGTILAISALSSFGIWVSLGIDKSIDWIIGNSSFSNTTKFLYILRFVACFVFVSVLSVFCFYHFVIRKQYEKSLCDIKTNSIDSEKDGIEKFFEEFKVSAKGTEAFFRNKISLFGDMNNEVNFKREWYLKCEKMKMVITFFGLDYLEETILDLGKNPPDNSINPYDETTKKNIIDYVCDEAPYDLTLMNLLVSYYDGKSNDVESRWKIVKNDEKLLDQIASIVWKLNIFNLYEDIAEVDEYILNVGDLKLILSKTQLFEKYLITNNVLLYIRIYNFLLNYHEILSKESERFSKEKINLKKQLTKKEIIDNIDFYQDFESNFIKIFSKELRESLDIDSKDAYVDALMAIIMSPDINFRDKICKKVSKNDEAIYVLTAYYDLREKKGASNEQFLLFDIIDDEKTATIKEKIKDNRKYEILFEHVRSALSNGEWCESSQTIIQSKVEEILDKLDKNERNEKLVKIFAKYFTKININTLDMAVDAGLFTIYLILVPKSEGPFLRGVIDKLSVSIPENKFMIKNTQKKDDSTRNFNYKEIRKFEEDHKLSLFLDSDIGISEPKIPIYDFENYSFATRIGIAHRKISFTTFVDRFNKDVEKVLRGKVKENPSQEWEKITFIILRISPSEYSFGLMNDKISIDGVKSFGNLDLAEKIATLASPYLTEQQKTAVATFENDINFNDIFEKMTIFDILSSNTQQNVKKYSAFLKGKDFNNLIKERLKAYDIESFRQLSNRLSLHPDTYGELKKSLSFLIAEEYNKRNDPPLNKYILDDIVSDFLASIKSMHDMWTHEAFE</sequence>
<protein>
    <submittedName>
        <fullName evidence="2">Uncharacterized protein</fullName>
    </submittedName>
</protein>
<organism evidence="2 3">
    <name type="scientific">Methanosarcina mazei</name>
    <name type="common">Methanosarcina frisia</name>
    <dbReference type="NCBI Taxonomy" id="2209"/>
    <lineage>
        <taxon>Archaea</taxon>
        <taxon>Methanobacteriati</taxon>
        <taxon>Methanobacteriota</taxon>
        <taxon>Stenosarchaea group</taxon>
        <taxon>Methanomicrobia</taxon>
        <taxon>Methanosarcinales</taxon>
        <taxon>Methanosarcinaceae</taxon>
        <taxon>Methanosarcina</taxon>
    </lineage>
</organism>
<evidence type="ECO:0000256" key="1">
    <source>
        <dbReference type="SAM" id="Phobius"/>
    </source>
</evidence>
<feature type="transmembrane region" description="Helical" evidence="1">
    <location>
        <begin position="115"/>
        <end position="138"/>
    </location>
</feature>
<dbReference type="Proteomes" id="UP000467371">
    <property type="component" value="Chromosome"/>
</dbReference>
<dbReference type="RefSeq" id="WP_163645646.1">
    <property type="nucleotide sequence ID" value="NZ_CP042908.1"/>
</dbReference>
<accession>A0A6C0VKA8</accession>
<dbReference type="AlphaFoldDB" id="A0A6C0VKA8"/>
<evidence type="ECO:0000313" key="2">
    <source>
        <dbReference type="EMBL" id="QIB91877.1"/>
    </source>
</evidence>
<keyword evidence="1" id="KW-0812">Transmembrane</keyword>
<evidence type="ECO:0000313" key="3">
    <source>
        <dbReference type="Proteomes" id="UP000467371"/>
    </source>
</evidence>